<protein>
    <submittedName>
        <fullName evidence="1">Uncharacterized protein</fullName>
    </submittedName>
</protein>
<gene>
    <name evidence="1" type="ORF">GCM10022224_080310</name>
</gene>
<sequence length="125" mass="14121">MARYEDLADLPTRTTEDVRAYGRELDKIALDLITELECRAHELRGALIAMLKYCKANSIGEGKSIGWKASRSVATIYTATVALRAVRVSAKRIYPRIEKFCGVELEELRRRKGKTKSPDHDPLDV</sequence>
<dbReference type="Proteomes" id="UP001500902">
    <property type="component" value="Unassembled WGS sequence"/>
</dbReference>
<comment type="caution">
    <text evidence="1">The sequence shown here is derived from an EMBL/GenBank/DDBJ whole genome shotgun (WGS) entry which is preliminary data.</text>
</comment>
<dbReference type="RefSeq" id="WP_344890714.1">
    <property type="nucleotide sequence ID" value="NZ_BAAAZP010000169.1"/>
</dbReference>
<evidence type="ECO:0000313" key="2">
    <source>
        <dbReference type="Proteomes" id="UP001500902"/>
    </source>
</evidence>
<dbReference type="EMBL" id="BAAAZP010000169">
    <property type="protein sequence ID" value="GAA3702444.1"/>
    <property type="molecule type" value="Genomic_DNA"/>
</dbReference>
<evidence type="ECO:0000313" key="1">
    <source>
        <dbReference type="EMBL" id="GAA3702444.1"/>
    </source>
</evidence>
<accession>A0ABP7DCI5</accession>
<proteinExistence type="predicted"/>
<name>A0ABP7DCI5_9ACTN</name>
<reference evidence="2" key="1">
    <citation type="journal article" date="2019" name="Int. J. Syst. Evol. Microbiol.">
        <title>The Global Catalogue of Microorganisms (GCM) 10K type strain sequencing project: providing services to taxonomists for standard genome sequencing and annotation.</title>
        <authorList>
            <consortium name="The Broad Institute Genomics Platform"/>
            <consortium name="The Broad Institute Genome Sequencing Center for Infectious Disease"/>
            <person name="Wu L."/>
            <person name="Ma J."/>
        </authorList>
    </citation>
    <scope>NUCLEOTIDE SEQUENCE [LARGE SCALE GENOMIC DNA]</scope>
    <source>
        <strain evidence="2">JCM 16904</strain>
    </source>
</reference>
<organism evidence="1 2">
    <name type="scientific">Nonomuraea antimicrobica</name>
    <dbReference type="NCBI Taxonomy" id="561173"/>
    <lineage>
        <taxon>Bacteria</taxon>
        <taxon>Bacillati</taxon>
        <taxon>Actinomycetota</taxon>
        <taxon>Actinomycetes</taxon>
        <taxon>Streptosporangiales</taxon>
        <taxon>Streptosporangiaceae</taxon>
        <taxon>Nonomuraea</taxon>
    </lineage>
</organism>
<keyword evidence="2" id="KW-1185">Reference proteome</keyword>